<name>A0ABX0PH03_9BURK</name>
<dbReference type="Proteomes" id="UP000716322">
    <property type="component" value="Unassembled WGS sequence"/>
</dbReference>
<reference evidence="2 3" key="1">
    <citation type="submission" date="2020-03" db="EMBL/GenBank/DDBJ databases">
        <title>Genome sequence of strain Massilia sp. TW-1.</title>
        <authorList>
            <person name="Chaudhary D.K."/>
        </authorList>
    </citation>
    <scope>NUCLEOTIDE SEQUENCE [LARGE SCALE GENOMIC DNA]</scope>
    <source>
        <strain evidence="2 3">TW-1</strain>
    </source>
</reference>
<gene>
    <name evidence="2" type="ORF">HAV22_24165</name>
</gene>
<keyword evidence="3" id="KW-1185">Reference proteome</keyword>
<protein>
    <submittedName>
        <fullName evidence="2">TniQ family protein</fullName>
    </submittedName>
</protein>
<dbReference type="Pfam" id="PF06527">
    <property type="entry name" value="TniQ"/>
    <property type="match status" value="1"/>
</dbReference>
<dbReference type="EMBL" id="JAAQOM010000016">
    <property type="protein sequence ID" value="NIA56722.1"/>
    <property type="molecule type" value="Genomic_DNA"/>
</dbReference>
<evidence type="ECO:0000313" key="2">
    <source>
        <dbReference type="EMBL" id="NIA56722.1"/>
    </source>
</evidence>
<comment type="caution">
    <text evidence="2">The sequence shown here is derived from an EMBL/GenBank/DDBJ whole genome shotgun (WGS) entry which is preliminary data.</text>
</comment>
<evidence type="ECO:0000313" key="3">
    <source>
        <dbReference type="Proteomes" id="UP000716322"/>
    </source>
</evidence>
<sequence length="342" mass="38580">MSSYLVRSAHAHGMHPMRFTSLHFPGAQVWTRDIDLHVQAPVLKTIAQAANLSLGTLRSMTLADLIPARSGEHHACCGQSKWVTSVGMHGRSRTRFGLRYCPACLRADNAFLRPWRLTFTFACRIHHRMLEDHCSTCGAPVVPHRARSVSSICHRCGMLLGGSSESRSSSVVDDALKVQDKFLCFCERDKILVADTLVDTPDFFAGVGLLLTILREKMHSRQGVFDAEDRAVLDSHEALRLSNTAVRLRLFTRTLDIIERWPDEFLRIATATCMTQAAFAHYGSAPPWLADQIKLLPERLRPRYTYRGATLVKRVRQIEEDGGARCRERRARELMAAARKWS</sequence>
<organism evidence="2 3">
    <name type="scientific">Telluria antibiotica</name>
    <dbReference type="NCBI Taxonomy" id="2717319"/>
    <lineage>
        <taxon>Bacteria</taxon>
        <taxon>Pseudomonadati</taxon>
        <taxon>Pseudomonadota</taxon>
        <taxon>Betaproteobacteria</taxon>
        <taxon>Burkholderiales</taxon>
        <taxon>Oxalobacteraceae</taxon>
        <taxon>Telluria group</taxon>
        <taxon>Telluria</taxon>
    </lineage>
</organism>
<evidence type="ECO:0000259" key="1">
    <source>
        <dbReference type="Pfam" id="PF06527"/>
    </source>
</evidence>
<accession>A0ABX0PH03</accession>
<dbReference type="InterPro" id="IPR009492">
    <property type="entry name" value="TniQ"/>
</dbReference>
<feature type="domain" description="TniQ" evidence="1">
    <location>
        <begin position="1"/>
        <end position="130"/>
    </location>
</feature>
<proteinExistence type="predicted"/>